<accession>A0ABD5T5A6</accession>
<protein>
    <recommendedName>
        <fullName evidence="3">Recombinase RecA</fullName>
    </recommendedName>
</protein>
<evidence type="ECO:0000313" key="2">
    <source>
        <dbReference type="Proteomes" id="UP001596274"/>
    </source>
</evidence>
<proteinExistence type="predicted"/>
<dbReference type="AlphaFoldDB" id="A0ABD5T5A6"/>
<name>A0ABD5T5A6_9EURY</name>
<dbReference type="EMBL" id="JBHSWT010000824">
    <property type="protein sequence ID" value="MFC6772472.1"/>
    <property type="molecule type" value="Genomic_DNA"/>
</dbReference>
<evidence type="ECO:0000313" key="1">
    <source>
        <dbReference type="EMBL" id="MFC6772472.1"/>
    </source>
</evidence>
<comment type="caution">
    <text evidence="1">The sequence shown here is derived from an EMBL/GenBank/DDBJ whole genome shotgun (WGS) entry which is preliminary data.</text>
</comment>
<evidence type="ECO:0008006" key="3">
    <source>
        <dbReference type="Google" id="ProtNLM"/>
    </source>
</evidence>
<dbReference type="Proteomes" id="UP001596274">
    <property type="component" value="Unassembled WGS sequence"/>
</dbReference>
<reference evidence="1 2" key="1">
    <citation type="journal article" date="2019" name="Int. J. Syst. Evol. Microbiol.">
        <title>The Global Catalogue of Microorganisms (GCM) 10K type strain sequencing project: providing services to taxonomists for standard genome sequencing and annotation.</title>
        <authorList>
            <consortium name="The Broad Institute Genomics Platform"/>
            <consortium name="The Broad Institute Genome Sequencing Center for Infectious Disease"/>
            <person name="Wu L."/>
            <person name="Ma J."/>
        </authorList>
    </citation>
    <scope>NUCLEOTIDE SEQUENCE [LARGE SCALE GENOMIC DNA]</scope>
    <source>
        <strain evidence="1 2">PJ61</strain>
    </source>
</reference>
<gene>
    <name evidence="1" type="ORF">ACFQDD_13280</name>
</gene>
<organism evidence="1 2">
    <name type="scientific">Halorubrum pallidum</name>
    <dbReference type="NCBI Taxonomy" id="1526114"/>
    <lineage>
        <taxon>Archaea</taxon>
        <taxon>Methanobacteriati</taxon>
        <taxon>Methanobacteriota</taxon>
        <taxon>Stenosarchaea group</taxon>
        <taxon>Halobacteria</taxon>
        <taxon>Halobacteriales</taxon>
        <taxon>Haloferacaceae</taxon>
        <taxon>Halorubrum</taxon>
    </lineage>
</organism>
<dbReference type="InterPro" id="IPR055927">
    <property type="entry name" value="DUF7504"/>
</dbReference>
<dbReference type="Pfam" id="PF24336">
    <property type="entry name" value="DUF7504"/>
    <property type="match status" value="1"/>
</dbReference>
<sequence length="206" mass="22432">MDSLVGEAESVLVAGPVLSGRRQLIHRTLHEWSETPIVVSTREPAESVRSTHCRMAAADAEDTVESEVASPVVVDCVTNALGKSPPDDAETKYAQHPSNLTSIGTKFTECVEAHDDGESIVVGIDTVSPLLMYADASSVFRFLHIVVQKSAAAGHPVVVGIDAGAHDEQTIEQFVPIFDRVVETRRIDGDRECRVRYPTPTEWRTL</sequence>
<keyword evidence="2" id="KW-1185">Reference proteome</keyword>